<protein>
    <submittedName>
        <fullName evidence="1">Uncharacterized protein</fullName>
    </submittedName>
</protein>
<reference evidence="1" key="1">
    <citation type="journal article" date="2019" name="Sci. Rep.">
        <title>Draft genome of Tanacetum cinerariifolium, the natural source of mosquito coil.</title>
        <authorList>
            <person name="Yamashiro T."/>
            <person name="Shiraishi A."/>
            <person name="Satake H."/>
            <person name="Nakayama K."/>
        </authorList>
    </citation>
    <scope>NUCLEOTIDE SEQUENCE</scope>
</reference>
<comment type="caution">
    <text evidence="1">The sequence shown here is derived from an EMBL/GenBank/DDBJ whole genome shotgun (WGS) entry which is preliminary data.</text>
</comment>
<sequence length="83" mass="9164">FELTGVGPGVQDVARLQWHEMFDGADAEGVFEAFDEVQQFHGGAKSDVVDLVRRAVFAGRRQRDQAHEALDDVVDISEVARHG</sequence>
<dbReference type="EMBL" id="BKCJ011859712">
    <property type="protein sequence ID" value="GFD58976.1"/>
    <property type="molecule type" value="Genomic_DNA"/>
</dbReference>
<gene>
    <name evidence="1" type="ORF">Tci_930945</name>
</gene>
<name>A0A699XMB5_TANCI</name>
<feature type="non-terminal residue" evidence="1">
    <location>
        <position position="1"/>
    </location>
</feature>
<feature type="non-terminal residue" evidence="1">
    <location>
        <position position="83"/>
    </location>
</feature>
<proteinExistence type="predicted"/>
<organism evidence="1">
    <name type="scientific">Tanacetum cinerariifolium</name>
    <name type="common">Dalmatian daisy</name>
    <name type="synonym">Chrysanthemum cinerariifolium</name>
    <dbReference type="NCBI Taxonomy" id="118510"/>
    <lineage>
        <taxon>Eukaryota</taxon>
        <taxon>Viridiplantae</taxon>
        <taxon>Streptophyta</taxon>
        <taxon>Embryophyta</taxon>
        <taxon>Tracheophyta</taxon>
        <taxon>Spermatophyta</taxon>
        <taxon>Magnoliopsida</taxon>
        <taxon>eudicotyledons</taxon>
        <taxon>Gunneridae</taxon>
        <taxon>Pentapetalae</taxon>
        <taxon>asterids</taxon>
        <taxon>campanulids</taxon>
        <taxon>Asterales</taxon>
        <taxon>Asteraceae</taxon>
        <taxon>Asteroideae</taxon>
        <taxon>Anthemideae</taxon>
        <taxon>Anthemidinae</taxon>
        <taxon>Tanacetum</taxon>
    </lineage>
</organism>
<dbReference type="AlphaFoldDB" id="A0A699XMB5"/>
<accession>A0A699XMB5</accession>
<evidence type="ECO:0000313" key="1">
    <source>
        <dbReference type="EMBL" id="GFD58976.1"/>
    </source>
</evidence>